<reference evidence="1 2" key="1">
    <citation type="journal article" date="2023" name="Res Sq">
        <title>Genomic and morphological characterization of Knufia obscura isolated from the Mars 2020 spacecraft assembly facility.</title>
        <authorList>
            <person name="Chander A.M."/>
            <person name="Teixeira M.M."/>
            <person name="Singh N.K."/>
            <person name="Williams M.P."/>
            <person name="Parker C.W."/>
            <person name="Leo P."/>
            <person name="Stajich J.E."/>
            <person name="Torok T."/>
            <person name="Tighe S."/>
            <person name="Mason C.E."/>
            <person name="Venkateswaran K."/>
        </authorList>
    </citation>
    <scope>NUCLEOTIDE SEQUENCE [LARGE SCALE GENOMIC DNA]</scope>
    <source>
        <strain evidence="1 2">CCFEE 5817</strain>
    </source>
</reference>
<dbReference type="RefSeq" id="XP_064733270.1">
    <property type="nucleotide sequence ID" value="XM_064870817.1"/>
</dbReference>
<protein>
    <recommendedName>
        <fullName evidence="3">Glycosyltransferase family 92 protein</fullName>
    </recommendedName>
</protein>
<evidence type="ECO:0000313" key="2">
    <source>
        <dbReference type="Proteomes" id="UP001334248"/>
    </source>
</evidence>
<evidence type="ECO:0000313" key="1">
    <source>
        <dbReference type="EMBL" id="KAK5945180.1"/>
    </source>
</evidence>
<name>A0ABR0RX78_9EURO</name>
<dbReference type="EMBL" id="JAVHJV010000002">
    <property type="protein sequence ID" value="KAK5945180.1"/>
    <property type="molecule type" value="Genomic_DNA"/>
</dbReference>
<organism evidence="1 2">
    <name type="scientific">Knufia obscura</name>
    <dbReference type="NCBI Taxonomy" id="1635080"/>
    <lineage>
        <taxon>Eukaryota</taxon>
        <taxon>Fungi</taxon>
        <taxon>Dikarya</taxon>
        <taxon>Ascomycota</taxon>
        <taxon>Pezizomycotina</taxon>
        <taxon>Eurotiomycetes</taxon>
        <taxon>Chaetothyriomycetidae</taxon>
        <taxon>Chaetothyriales</taxon>
        <taxon>Trichomeriaceae</taxon>
        <taxon>Knufia</taxon>
    </lineage>
</organism>
<dbReference type="Proteomes" id="UP001334248">
    <property type="component" value="Unassembled WGS sequence"/>
</dbReference>
<gene>
    <name evidence="1" type="ORF">PMZ80_002384</name>
</gene>
<comment type="caution">
    <text evidence="1">The sequence shown here is derived from an EMBL/GenBank/DDBJ whole genome shotgun (WGS) entry which is preliminary data.</text>
</comment>
<evidence type="ECO:0008006" key="3">
    <source>
        <dbReference type="Google" id="ProtNLM"/>
    </source>
</evidence>
<keyword evidence="2" id="KW-1185">Reference proteome</keyword>
<dbReference type="GeneID" id="89995833"/>
<accession>A0ABR0RX78</accession>
<proteinExistence type="predicted"/>
<sequence length="178" mass="20450">MAQSFWYFSRTAQAVVLSIIALLIFAYYSHFTSQDALAIAFKQPNQETSEKSTSFLPTVTSVNRPTPVPPTAQVPWSKPANQRVLGLIFYGRRKRVEILKCYLERNLVDQGGWLDEVHFIRNTKDVEDLEFLESIVAANSHFKIVDLPEEDDGEDRYALSWKTMERDAVYIKIDDDVV</sequence>